<dbReference type="EC" id="6.3.2.8" evidence="3 14"/>
<evidence type="ECO:0000256" key="9">
    <source>
        <dbReference type="ARBA" id="ARBA00022960"/>
    </source>
</evidence>
<keyword evidence="6 14" id="KW-0132">Cell division</keyword>
<sequence length="463" mass="51260">MYKRYQHIHFVGIGGIGMSGIAELLLNLGYRISGSDVRASDITRRLEGLGARIFIGHDPAHVEGADVVVLSSAIRDDNPEVQAARKRGNVPIIRRAEMLAELMRLKYSVLVAGAHGKTTTTSMVATVLARGGLDPTVIIGGKLNAWGTNAKLGSGDFVVAEADESDGTFLLLSPTIAVVTNIDLEHVDFYRDLDHIRETFLEFVNKVPFYGQAILCLEDENIQHLLPRVEKRFVTYGFSSQADFQARDVRVDGTKIRYRAFHRDRELGQVLLPIPGRHNVLNSLAAVAAGLELDLEWPDIQRGLEDMTGVQRRFHVKGEAQGVLVLDDYGHHPTEIRAVLAALAESYPDRRKVVAFQPHRYSRTQGLMDQFAKCFYQSDVLFITEVYAASEPPIEGVSGRRLADEVARFGHHDITYCQTLDEMTEALHQRVQAGDVVVTLGAGNIWQVGEGLLERLAAAEKDN</sequence>
<dbReference type="Pfam" id="PF02875">
    <property type="entry name" value="Mur_ligase_C"/>
    <property type="match status" value="1"/>
</dbReference>
<feature type="binding site" evidence="14">
    <location>
        <begin position="113"/>
        <end position="119"/>
    </location>
    <ligand>
        <name>ATP</name>
        <dbReference type="ChEBI" id="CHEBI:30616"/>
    </ligand>
</feature>
<feature type="domain" description="Mur ligase C-terminal" evidence="17">
    <location>
        <begin position="312"/>
        <end position="443"/>
    </location>
</feature>
<keyword evidence="5 14" id="KW-0436">Ligase</keyword>
<evidence type="ECO:0000259" key="17">
    <source>
        <dbReference type="Pfam" id="PF02875"/>
    </source>
</evidence>
<dbReference type="InterPro" id="IPR050061">
    <property type="entry name" value="MurCDEF_pg_biosynth"/>
</dbReference>
<keyword evidence="7 14" id="KW-0547">Nucleotide-binding</keyword>
<dbReference type="GO" id="GO:0009252">
    <property type="term" value="P:peptidoglycan biosynthetic process"/>
    <property type="evidence" value="ECO:0007669"/>
    <property type="project" value="UniProtKB-UniRule"/>
</dbReference>
<dbReference type="GO" id="GO:0051301">
    <property type="term" value="P:cell division"/>
    <property type="evidence" value="ECO:0007669"/>
    <property type="project" value="UniProtKB-KW"/>
</dbReference>
<dbReference type="HAMAP" id="MF_00046">
    <property type="entry name" value="MurC"/>
    <property type="match status" value="1"/>
</dbReference>
<dbReference type="GO" id="GO:0071555">
    <property type="term" value="P:cell wall organization"/>
    <property type="evidence" value="ECO:0007669"/>
    <property type="project" value="UniProtKB-KW"/>
</dbReference>
<evidence type="ECO:0000256" key="8">
    <source>
        <dbReference type="ARBA" id="ARBA00022840"/>
    </source>
</evidence>
<dbReference type="InterPro" id="IPR000713">
    <property type="entry name" value="Mur_ligase_N"/>
</dbReference>
<dbReference type="RefSeq" id="WP_084056837.1">
    <property type="nucleotide sequence ID" value="NZ_FWXF01000004.1"/>
</dbReference>
<dbReference type="UniPathway" id="UPA00219"/>
<dbReference type="GO" id="GO:0005737">
    <property type="term" value="C:cytoplasm"/>
    <property type="evidence" value="ECO:0007669"/>
    <property type="project" value="UniProtKB-SubCell"/>
</dbReference>
<reference evidence="19 20" key="1">
    <citation type="submission" date="2017-04" db="EMBL/GenBank/DDBJ databases">
        <authorList>
            <person name="Afonso C.L."/>
            <person name="Miller P.J."/>
            <person name="Scott M.A."/>
            <person name="Spackman E."/>
            <person name="Goraichik I."/>
            <person name="Dimitrov K.M."/>
            <person name="Suarez D.L."/>
            <person name="Swayne D.E."/>
        </authorList>
    </citation>
    <scope>NUCLEOTIDE SEQUENCE [LARGE SCALE GENOMIC DNA]</scope>
    <source>
        <strain evidence="19 20">DSM 13146</strain>
    </source>
</reference>
<dbReference type="OrthoDB" id="9804126at2"/>
<keyword evidence="15" id="KW-0472">Membrane</keyword>
<dbReference type="InterPro" id="IPR004101">
    <property type="entry name" value="Mur_ligase_C"/>
</dbReference>
<dbReference type="SUPFAM" id="SSF53244">
    <property type="entry name" value="MurD-like peptide ligases, peptide-binding domain"/>
    <property type="match status" value="1"/>
</dbReference>
<dbReference type="PANTHER" id="PTHR43445:SF3">
    <property type="entry name" value="UDP-N-ACETYLMURAMATE--L-ALANINE LIGASE"/>
    <property type="match status" value="1"/>
</dbReference>
<proteinExistence type="inferred from homology"/>
<dbReference type="GO" id="GO:0005524">
    <property type="term" value="F:ATP binding"/>
    <property type="evidence" value="ECO:0007669"/>
    <property type="project" value="UniProtKB-UniRule"/>
</dbReference>
<dbReference type="Pfam" id="PF08245">
    <property type="entry name" value="Mur_ligase_M"/>
    <property type="match status" value="1"/>
</dbReference>
<comment type="pathway">
    <text evidence="2 14">Cell wall biogenesis; peptidoglycan biosynthesis.</text>
</comment>
<feature type="domain" description="Mur ligase N-terminal catalytic" evidence="16">
    <location>
        <begin position="7"/>
        <end position="107"/>
    </location>
</feature>
<evidence type="ECO:0000256" key="15">
    <source>
        <dbReference type="SAM" id="Phobius"/>
    </source>
</evidence>
<evidence type="ECO:0000256" key="5">
    <source>
        <dbReference type="ARBA" id="ARBA00022598"/>
    </source>
</evidence>
<dbReference type="NCBIfam" id="TIGR01082">
    <property type="entry name" value="murC"/>
    <property type="match status" value="1"/>
</dbReference>
<dbReference type="STRING" id="1121390.SAMN02746041_01069"/>
<dbReference type="Gene3D" id="3.40.50.720">
    <property type="entry name" value="NAD(P)-binding Rossmann-like Domain"/>
    <property type="match status" value="1"/>
</dbReference>
<keyword evidence="11 14" id="KW-0131">Cell cycle</keyword>
<name>A0A1W1XAL0_9BACT</name>
<dbReference type="SUPFAM" id="SSF51984">
    <property type="entry name" value="MurCD N-terminal domain"/>
    <property type="match status" value="1"/>
</dbReference>
<dbReference type="Pfam" id="PF01225">
    <property type="entry name" value="Mur_ligase"/>
    <property type="match status" value="1"/>
</dbReference>
<dbReference type="GO" id="GO:0008360">
    <property type="term" value="P:regulation of cell shape"/>
    <property type="evidence" value="ECO:0007669"/>
    <property type="project" value="UniProtKB-KW"/>
</dbReference>
<dbReference type="PANTHER" id="PTHR43445">
    <property type="entry name" value="UDP-N-ACETYLMURAMATE--L-ALANINE LIGASE-RELATED"/>
    <property type="match status" value="1"/>
</dbReference>
<keyword evidence="10 14" id="KW-0573">Peptidoglycan synthesis</keyword>
<evidence type="ECO:0000256" key="4">
    <source>
        <dbReference type="ARBA" id="ARBA00022490"/>
    </source>
</evidence>
<keyword evidence="12 14" id="KW-0961">Cell wall biogenesis/degradation</keyword>
<accession>A0A1W1XAL0</accession>
<evidence type="ECO:0000256" key="10">
    <source>
        <dbReference type="ARBA" id="ARBA00022984"/>
    </source>
</evidence>
<evidence type="ECO:0000256" key="13">
    <source>
        <dbReference type="ARBA" id="ARBA00047833"/>
    </source>
</evidence>
<dbReference type="Proteomes" id="UP000192783">
    <property type="component" value="Unassembled WGS sequence"/>
</dbReference>
<feature type="domain" description="Mur ligase central" evidence="18">
    <location>
        <begin position="111"/>
        <end position="289"/>
    </location>
</feature>
<dbReference type="InterPro" id="IPR005758">
    <property type="entry name" value="UDP-N-AcMur_Ala_ligase_MurC"/>
</dbReference>
<comment type="catalytic activity">
    <reaction evidence="13 14">
        <text>UDP-N-acetyl-alpha-D-muramate + L-alanine + ATP = UDP-N-acetyl-alpha-D-muramoyl-L-alanine + ADP + phosphate + H(+)</text>
        <dbReference type="Rhea" id="RHEA:23372"/>
        <dbReference type="ChEBI" id="CHEBI:15378"/>
        <dbReference type="ChEBI" id="CHEBI:30616"/>
        <dbReference type="ChEBI" id="CHEBI:43474"/>
        <dbReference type="ChEBI" id="CHEBI:57972"/>
        <dbReference type="ChEBI" id="CHEBI:70757"/>
        <dbReference type="ChEBI" id="CHEBI:83898"/>
        <dbReference type="ChEBI" id="CHEBI:456216"/>
        <dbReference type="EC" id="6.3.2.8"/>
    </reaction>
</comment>
<evidence type="ECO:0000259" key="18">
    <source>
        <dbReference type="Pfam" id="PF08245"/>
    </source>
</evidence>
<keyword evidence="15" id="KW-0812">Transmembrane</keyword>
<dbReference type="InterPro" id="IPR036565">
    <property type="entry name" value="Mur-like_cat_sf"/>
</dbReference>
<feature type="transmembrane region" description="Helical" evidence="15">
    <location>
        <begin position="7"/>
        <end position="30"/>
    </location>
</feature>
<comment type="similarity">
    <text evidence="14">Belongs to the MurCDEF family.</text>
</comment>
<comment type="subcellular location">
    <subcellularLocation>
        <location evidence="1 14">Cytoplasm</location>
    </subcellularLocation>
</comment>
<keyword evidence="20" id="KW-1185">Reference proteome</keyword>
<evidence type="ECO:0000256" key="14">
    <source>
        <dbReference type="HAMAP-Rule" id="MF_00046"/>
    </source>
</evidence>
<dbReference type="Gene3D" id="3.90.190.20">
    <property type="entry name" value="Mur ligase, C-terminal domain"/>
    <property type="match status" value="1"/>
</dbReference>
<evidence type="ECO:0000256" key="12">
    <source>
        <dbReference type="ARBA" id="ARBA00023316"/>
    </source>
</evidence>
<gene>
    <name evidence="14" type="primary">murC</name>
    <name evidence="19" type="ORF">SAMN02746041_01069</name>
</gene>
<protein>
    <recommendedName>
        <fullName evidence="3 14">UDP-N-acetylmuramate--L-alanine ligase</fullName>
        <ecNumber evidence="3 14">6.3.2.8</ecNumber>
    </recommendedName>
    <alternativeName>
        <fullName evidence="14">UDP-N-acetylmuramoyl-L-alanine synthetase</fullName>
    </alternativeName>
</protein>
<evidence type="ECO:0000256" key="11">
    <source>
        <dbReference type="ARBA" id="ARBA00023306"/>
    </source>
</evidence>
<evidence type="ECO:0000259" key="16">
    <source>
        <dbReference type="Pfam" id="PF01225"/>
    </source>
</evidence>
<keyword evidence="8 14" id="KW-0067">ATP-binding</keyword>
<dbReference type="EMBL" id="FWXF01000004">
    <property type="protein sequence ID" value="SMC20956.1"/>
    <property type="molecule type" value="Genomic_DNA"/>
</dbReference>
<dbReference type="InterPro" id="IPR036615">
    <property type="entry name" value="Mur_ligase_C_dom_sf"/>
</dbReference>
<evidence type="ECO:0000256" key="6">
    <source>
        <dbReference type="ARBA" id="ARBA00022618"/>
    </source>
</evidence>
<keyword evidence="9 14" id="KW-0133">Cell shape</keyword>
<comment type="function">
    <text evidence="14">Cell wall formation.</text>
</comment>
<keyword evidence="4 14" id="KW-0963">Cytoplasm</keyword>
<evidence type="ECO:0000256" key="7">
    <source>
        <dbReference type="ARBA" id="ARBA00022741"/>
    </source>
</evidence>
<evidence type="ECO:0000313" key="19">
    <source>
        <dbReference type="EMBL" id="SMC20956.1"/>
    </source>
</evidence>
<dbReference type="AlphaFoldDB" id="A0A1W1XAL0"/>
<dbReference type="GO" id="GO:0008763">
    <property type="term" value="F:UDP-N-acetylmuramate-L-alanine ligase activity"/>
    <property type="evidence" value="ECO:0007669"/>
    <property type="project" value="UniProtKB-UniRule"/>
</dbReference>
<dbReference type="SUPFAM" id="SSF53623">
    <property type="entry name" value="MurD-like peptide ligases, catalytic domain"/>
    <property type="match status" value="1"/>
</dbReference>
<evidence type="ECO:0000256" key="2">
    <source>
        <dbReference type="ARBA" id="ARBA00004752"/>
    </source>
</evidence>
<evidence type="ECO:0000256" key="3">
    <source>
        <dbReference type="ARBA" id="ARBA00012211"/>
    </source>
</evidence>
<keyword evidence="15" id="KW-1133">Transmembrane helix</keyword>
<evidence type="ECO:0000256" key="1">
    <source>
        <dbReference type="ARBA" id="ARBA00004496"/>
    </source>
</evidence>
<dbReference type="InterPro" id="IPR013221">
    <property type="entry name" value="Mur_ligase_cen"/>
</dbReference>
<dbReference type="Gene3D" id="3.40.1190.10">
    <property type="entry name" value="Mur-like, catalytic domain"/>
    <property type="match status" value="1"/>
</dbReference>
<evidence type="ECO:0000313" key="20">
    <source>
        <dbReference type="Proteomes" id="UP000192783"/>
    </source>
</evidence>
<organism evidence="19 20">
    <name type="scientific">Desulfacinum hydrothermale DSM 13146</name>
    <dbReference type="NCBI Taxonomy" id="1121390"/>
    <lineage>
        <taxon>Bacteria</taxon>
        <taxon>Pseudomonadati</taxon>
        <taxon>Thermodesulfobacteriota</taxon>
        <taxon>Syntrophobacteria</taxon>
        <taxon>Syntrophobacterales</taxon>
        <taxon>Syntrophobacteraceae</taxon>
        <taxon>Desulfacinum</taxon>
    </lineage>
</organism>